<dbReference type="EMBL" id="BMJA01000002">
    <property type="protein sequence ID" value="GGA38224.1"/>
    <property type="molecule type" value="Genomic_DNA"/>
</dbReference>
<dbReference type="InterPro" id="IPR036962">
    <property type="entry name" value="Glyco_hydro_3_N_sf"/>
</dbReference>
<protein>
    <submittedName>
        <fullName evidence="5">Beta-glucosidase</fullName>
    </submittedName>
</protein>
<evidence type="ECO:0000256" key="1">
    <source>
        <dbReference type="ARBA" id="ARBA00005336"/>
    </source>
</evidence>
<evidence type="ECO:0000256" key="3">
    <source>
        <dbReference type="SAM" id="SignalP"/>
    </source>
</evidence>
<keyword evidence="6" id="KW-1185">Reference proteome</keyword>
<dbReference type="PROSITE" id="PS51820">
    <property type="entry name" value="PA14"/>
    <property type="match status" value="1"/>
</dbReference>
<comment type="similarity">
    <text evidence="1">Belongs to the glycosyl hydrolase 3 family.</text>
</comment>
<dbReference type="Pfam" id="PF01915">
    <property type="entry name" value="Glyco_hydro_3_C"/>
    <property type="match status" value="1"/>
</dbReference>
<comment type="caution">
    <text evidence="5">The sequence shown here is derived from an EMBL/GenBank/DDBJ whole genome shotgun (WGS) entry which is preliminary data.</text>
</comment>
<reference evidence="6" key="1">
    <citation type="journal article" date="2019" name="Int. J. Syst. Evol. Microbiol.">
        <title>The Global Catalogue of Microorganisms (GCM) 10K type strain sequencing project: providing services to taxonomists for standard genome sequencing and annotation.</title>
        <authorList>
            <consortium name="The Broad Institute Genomics Platform"/>
            <consortium name="The Broad Institute Genome Sequencing Center for Infectious Disease"/>
            <person name="Wu L."/>
            <person name="Ma J."/>
        </authorList>
    </citation>
    <scope>NUCLEOTIDE SEQUENCE [LARGE SCALE GENOMIC DNA]</scope>
    <source>
        <strain evidence="6">CGMCC 1.15439</strain>
    </source>
</reference>
<dbReference type="Pfam" id="PF14310">
    <property type="entry name" value="Fn3-like"/>
    <property type="match status" value="1"/>
</dbReference>
<accession>A0ABQ1G7R3</accession>
<feature type="chain" id="PRO_5046022528" evidence="3">
    <location>
        <begin position="26"/>
        <end position="840"/>
    </location>
</feature>
<feature type="signal peptide" evidence="3">
    <location>
        <begin position="1"/>
        <end position="25"/>
    </location>
</feature>
<keyword evidence="2" id="KW-0378">Hydrolase</keyword>
<dbReference type="PRINTS" id="PR00133">
    <property type="entry name" value="GLHYDRLASE3"/>
</dbReference>
<keyword evidence="3" id="KW-0732">Signal</keyword>
<dbReference type="InterPro" id="IPR026891">
    <property type="entry name" value="Fn3-like"/>
</dbReference>
<dbReference type="Pfam" id="PF00933">
    <property type="entry name" value="Glyco_hydro_3"/>
    <property type="match status" value="1"/>
</dbReference>
<dbReference type="InterPro" id="IPR037524">
    <property type="entry name" value="PA14/GLEYA"/>
</dbReference>
<dbReference type="PANTHER" id="PTHR42715">
    <property type="entry name" value="BETA-GLUCOSIDASE"/>
    <property type="match status" value="1"/>
</dbReference>
<dbReference type="Gene3D" id="2.60.40.10">
    <property type="entry name" value="Immunoglobulins"/>
    <property type="match status" value="1"/>
</dbReference>
<dbReference type="Gene3D" id="3.20.20.300">
    <property type="entry name" value="Glycoside hydrolase, family 3, N-terminal domain"/>
    <property type="match status" value="1"/>
</dbReference>
<dbReference type="InterPro" id="IPR036881">
    <property type="entry name" value="Glyco_hydro_3_C_sf"/>
</dbReference>
<dbReference type="SUPFAM" id="SSF51445">
    <property type="entry name" value="(Trans)glycosidases"/>
    <property type="match status" value="1"/>
</dbReference>
<dbReference type="InterPro" id="IPR017853">
    <property type="entry name" value="GH"/>
</dbReference>
<gene>
    <name evidence="5" type="ORF">GCM10010981_29200</name>
</gene>
<dbReference type="PANTHER" id="PTHR42715:SF10">
    <property type="entry name" value="BETA-GLUCOSIDASE"/>
    <property type="match status" value="1"/>
</dbReference>
<dbReference type="InterPro" id="IPR002772">
    <property type="entry name" value="Glyco_hydro_3_C"/>
</dbReference>
<evidence type="ECO:0000259" key="4">
    <source>
        <dbReference type="PROSITE" id="PS51820"/>
    </source>
</evidence>
<evidence type="ECO:0000313" key="5">
    <source>
        <dbReference type="EMBL" id="GGA38224.1"/>
    </source>
</evidence>
<dbReference type="SMART" id="SM00758">
    <property type="entry name" value="PA14"/>
    <property type="match status" value="1"/>
</dbReference>
<dbReference type="SMART" id="SM01217">
    <property type="entry name" value="Fn3_like"/>
    <property type="match status" value="1"/>
</dbReference>
<dbReference type="Pfam" id="PF07691">
    <property type="entry name" value="PA14"/>
    <property type="match status" value="1"/>
</dbReference>
<dbReference type="Gene3D" id="2.60.120.260">
    <property type="entry name" value="Galactose-binding domain-like"/>
    <property type="match status" value="1"/>
</dbReference>
<sequence length="840" mass="91703">MQHRILKQLALSLCVALGVYSTAYADNTTPAPDDPAVEQRVDTMLAKLTLEQKVELLGGVDNFFTHAEPNIGLPAMTMSDGPYGVRAPGPSTAYMAGIGLAASWDPALAKDVGAAMGRDARARGVNFLLGPGVNMYRAPQNGRNMEYFGEDPLLAGNMAVGLIEGVQSQGVVATVKHFAANNSEYDRRHLDTHIDERTLREIYLPAFEMAVKQGHVGAVMSSYNLVNGDYLAENRAISDGILKKDWGFNGIFMSDWGATHDGLKAFNAGLDLEMPAPDAMKPELILDNLRSGKLSQAMLDDKVRRILRTALRFGFLDRSQKDLSLPLYSLQNDQVALTNALEGLVLLKNDHHVLPFDASVKTLAVIGPDADPAISSAGGSSHIDTFQAQSVLTGITHRVGDKVNVLYSRGLPSAMEVFKKSTFSTPDGKPGLLKETFANDAFQGKPSNSAVDPQVDLWKPELWTTPATQRQSIRWTGRFMPTHDGQYMFLTAAASEDTYTLYVDGKPVIMQPHREGQAPLYATLSLHANQPVSIRLDYKPDVDYSRMGFGVIAIDDLISADTKKIAKMADAAVVAVGFDPTSESEAYDRTFQLPWGQEALIEAMAAINPRTVVTVTSGGGYATDGWLDKVPALLQNWYPGQEGGTAIAQVLFGEHSPEGKLPISFERQWADNPTHDWYDAPSHPAGTNPSVTYGEGVFLGYRWYTSHPDKAQPLFPFGYGLSYTSFRFANLATKTVAPDQVEVSFDVTNTGERDGAEVAQVYVGDPSAKVARPARELKAFRKVRLKPGQTQHVTLQLDRRAFAYYDVTHHDWQVDPGLFKVYVGDASNNTPLAASLTLKH</sequence>
<proteinExistence type="inferred from homology"/>
<dbReference type="SUPFAM" id="SSF52279">
    <property type="entry name" value="Beta-D-glucan exohydrolase, C-terminal domain"/>
    <property type="match status" value="1"/>
</dbReference>
<dbReference type="InterPro" id="IPR013783">
    <property type="entry name" value="Ig-like_fold"/>
</dbReference>
<evidence type="ECO:0000256" key="2">
    <source>
        <dbReference type="ARBA" id="ARBA00022801"/>
    </source>
</evidence>
<dbReference type="Proteomes" id="UP000620046">
    <property type="component" value="Unassembled WGS sequence"/>
</dbReference>
<dbReference type="InterPro" id="IPR050288">
    <property type="entry name" value="Cellulose_deg_GH3"/>
</dbReference>
<dbReference type="InterPro" id="IPR001764">
    <property type="entry name" value="Glyco_hydro_3_N"/>
</dbReference>
<dbReference type="RefSeq" id="WP_188795015.1">
    <property type="nucleotide sequence ID" value="NZ_BMJA01000002.1"/>
</dbReference>
<name>A0ABQ1G7R3_9GAMM</name>
<evidence type="ECO:0000313" key="6">
    <source>
        <dbReference type="Proteomes" id="UP000620046"/>
    </source>
</evidence>
<feature type="domain" description="PA14" evidence="4">
    <location>
        <begin position="427"/>
        <end position="570"/>
    </location>
</feature>
<dbReference type="Gene3D" id="3.40.50.1700">
    <property type="entry name" value="Glycoside hydrolase family 3 C-terminal domain"/>
    <property type="match status" value="1"/>
</dbReference>
<dbReference type="InterPro" id="IPR011658">
    <property type="entry name" value="PA14_dom"/>
</dbReference>
<organism evidence="5 6">
    <name type="scientific">Dyella nitratireducens</name>
    <dbReference type="NCBI Taxonomy" id="1849580"/>
    <lineage>
        <taxon>Bacteria</taxon>
        <taxon>Pseudomonadati</taxon>
        <taxon>Pseudomonadota</taxon>
        <taxon>Gammaproteobacteria</taxon>
        <taxon>Lysobacterales</taxon>
        <taxon>Rhodanobacteraceae</taxon>
        <taxon>Dyella</taxon>
    </lineage>
</organism>